<dbReference type="PRINTS" id="PR00447">
    <property type="entry name" value="NATRESASSCMP"/>
</dbReference>
<evidence type="ECO:0000256" key="3">
    <source>
        <dbReference type="ARBA" id="ARBA00022692"/>
    </source>
</evidence>
<evidence type="ECO:0000256" key="6">
    <source>
        <dbReference type="ARBA" id="ARBA00023136"/>
    </source>
</evidence>
<comment type="subcellular location">
    <subcellularLocation>
        <location evidence="7">Cell membrane</location>
        <topology evidence="7">Multi-pass membrane protein</topology>
    </subcellularLocation>
    <subcellularLocation>
        <location evidence="1">Membrane</location>
        <topology evidence="1">Multi-pass membrane protein</topology>
    </subcellularLocation>
</comment>
<evidence type="ECO:0000313" key="8">
    <source>
        <dbReference type="EMBL" id="ATQ56721.1"/>
    </source>
</evidence>
<dbReference type="PANTHER" id="PTHR11706:SF33">
    <property type="entry name" value="NATURAL RESISTANCE-ASSOCIATED MACROPHAGE PROTEIN 2"/>
    <property type="match status" value="1"/>
</dbReference>
<evidence type="ECO:0000256" key="7">
    <source>
        <dbReference type="HAMAP-Rule" id="MF_00221"/>
    </source>
</evidence>
<keyword evidence="6 7" id="KW-0472">Membrane</keyword>
<feature type="transmembrane region" description="Helical" evidence="7">
    <location>
        <begin position="264"/>
        <end position="285"/>
    </location>
</feature>
<dbReference type="NCBIfam" id="NF001923">
    <property type="entry name" value="PRK00701.1"/>
    <property type="match status" value="1"/>
</dbReference>
<sequence>MTTNAWRQESETPSLSEVFRTIAVGNGGTSRFRRFLAFIGPGYLVAVGYMDPGNWATSLAGGAAFGYTLLFVALLSNIMAILLQSLCARLAVASGRDLAQACRDAFPKWMSVPLWIFAELAIIATDLAEVIGTAIGLNLLFGIPLEIGIFITAADVFLILWLQNKGFRWIEALIISLMALIAACFVVLIAQADPVWGEVIAGFAPSREIFNNPTMLYLALGIIGATVMPHNLYLHSGIVQTRAFGLDLPSKREALRLATWDSTIALMFALTINASILILAAAAFYTVGQNDVAEIDKAHLLLEPLLGSSLAPVLFGVALLCAGLNSTVTATMAGQIVMEGFINLRIAPWARRLITRGLAIIPAIFVILLYGSGGVGELLILSQVVLSFQLPFAIVPLVMFTASRAKMGELVAPRWLTGLCWLIAALIIVLNVNLLSTVLLG</sequence>
<organism evidence="8 9">
    <name type="scientific">Paracoccus yeei</name>
    <dbReference type="NCBI Taxonomy" id="147645"/>
    <lineage>
        <taxon>Bacteria</taxon>
        <taxon>Pseudomonadati</taxon>
        <taxon>Pseudomonadota</taxon>
        <taxon>Alphaproteobacteria</taxon>
        <taxon>Rhodobacterales</taxon>
        <taxon>Paracoccaceae</taxon>
        <taxon>Paracoccus</taxon>
    </lineage>
</organism>
<keyword evidence="7" id="KW-0406">Ion transport</keyword>
<feature type="transmembrane region" description="Helical" evidence="7">
    <location>
        <begin position="415"/>
        <end position="440"/>
    </location>
</feature>
<gene>
    <name evidence="7" type="primary">mntH</name>
    <name evidence="8" type="ORF">PYTT13_13580</name>
</gene>
<comment type="similarity">
    <text evidence="7">Belongs to the NRAMP family.</text>
</comment>
<feature type="transmembrane region" description="Helical" evidence="7">
    <location>
        <begin position="64"/>
        <end position="92"/>
    </location>
</feature>
<feature type="transmembrane region" description="Helical" evidence="7">
    <location>
        <begin position="353"/>
        <end position="372"/>
    </location>
</feature>
<dbReference type="GO" id="GO:0034755">
    <property type="term" value="P:iron ion transmembrane transport"/>
    <property type="evidence" value="ECO:0007669"/>
    <property type="project" value="TreeGrafter"/>
</dbReference>
<dbReference type="Pfam" id="PF01566">
    <property type="entry name" value="Nramp"/>
    <property type="match status" value="1"/>
</dbReference>
<dbReference type="GO" id="GO:0015086">
    <property type="term" value="F:cadmium ion transmembrane transporter activity"/>
    <property type="evidence" value="ECO:0007669"/>
    <property type="project" value="TreeGrafter"/>
</dbReference>
<feature type="transmembrane region" description="Helical" evidence="7">
    <location>
        <begin position="215"/>
        <end position="234"/>
    </location>
</feature>
<keyword evidence="5 7" id="KW-1133">Transmembrane helix</keyword>
<dbReference type="RefSeq" id="WP_099649461.1">
    <property type="nucleotide sequence ID" value="NZ_CP024422.1"/>
</dbReference>
<dbReference type="PANTHER" id="PTHR11706">
    <property type="entry name" value="SOLUTE CARRIER PROTEIN FAMILY 11 MEMBER"/>
    <property type="match status" value="1"/>
</dbReference>
<protein>
    <recommendedName>
        <fullName evidence="7">Divalent metal cation transporter MntH</fullName>
    </recommendedName>
</protein>
<dbReference type="HAMAP" id="MF_00221">
    <property type="entry name" value="NRAMP"/>
    <property type="match status" value="1"/>
</dbReference>
<evidence type="ECO:0000256" key="4">
    <source>
        <dbReference type="ARBA" id="ARBA00022847"/>
    </source>
</evidence>
<proteinExistence type="inferred from homology"/>
<evidence type="ECO:0000256" key="2">
    <source>
        <dbReference type="ARBA" id="ARBA00022448"/>
    </source>
</evidence>
<keyword evidence="2 7" id="KW-0813">Transport</keyword>
<feature type="transmembrane region" description="Helical" evidence="7">
    <location>
        <begin position="141"/>
        <end position="162"/>
    </location>
</feature>
<evidence type="ECO:0000256" key="1">
    <source>
        <dbReference type="ARBA" id="ARBA00004141"/>
    </source>
</evidence>
<dbReference type="InterPro" id="IPR001046">
    <property type="entry name" value="NRAMP_fam"/>
</dbReference>
<dbReference type="Proteomes" id="UP000229314">
    <property type="component" value="Chromosome"/>
</dbReference>
<reference evidence="8 9" key="1">
    <citation type="submission" date="2017-10" db="EMBL/GenBank/DDBJ databases">
        <title>Complete genome sequence of Paracoccus yeei TT13 isolated from human skin.</title>
        <authorList>
            <person name="Lee K."/>
            <person name="Lim J.Y."/>
            <person name="Hwang I."/>
        </authorList>
    </citation>
    <scope>NUCLEOTIDE SEQUENCE [LARGE SCALE GENOMIC DNA]</scope>
    <source>
        <strain evidence="8 9">TT13</strain>
    </source>
</reference>
<feature type="transmembrane region" description="Helical" evidence="7">
    <location>
        <begin position="378"/>
        <end position="403"/>
    </location>
</feature>
<evidence type="ECO:0000256" key="5">
    <source>
        <dbReference type="ARBA" id="ARBA00022989"/>
    </source>
</evidence>
<feature type="transmembrane region" description="Helical" evidence="7">
    <location>
        <begin position="112"/>
        <end position="135"/>
    </location>
</feature>
<dbReference type="EMBL" id="CP024422">
    <property type="protein sequence ID" value="ATQ56721.1"/>
    <property type="molecule type" value="Genomic_DNA"/>
</dbReference>
<dbReference type="NCBIfam" id="TIGR01197">
    <property type="entry name" value="nramp"/>
    <property type="match status" value="1"/>
</dbReference>
<keyword evidence="7" id="KW-1003">Cell membrane</keyword>
<dbReference type="GO" id="GO:0015293">
    <property type="term" value="F:symporter activity"/>
    <property type="evidence" value="ECO:0007669"/>
    <property type="project" value="UniProtKB-UniRule"/>
</dbReference>
<dbReference type="GO" id="GO:0046872">
    <property type="term" value="F:metal ion binding"/>
    <property type="evidence" value="ECO:0007669"/>
    <property type="project" value="UniProtKB-UniRule"/>
</dbReference>
<comment type="function">
    <text evidence="7">H(+)-stimulated, divalent metal cation uptake system.</text>
</comment>
<keyword evidence="4 7" id="KW-0769">Symport</keyword>
<dbReference type="AlphaFoldDB" id="A0A2D2C2J5"/>
<accession>A0A2D2C2J5</accession>
<feature type="transmembrane region" description="Helical" evidence="7">
    <location>
        <begin position="169"/>
        <end position="190"/>
    </location>
</feature>
<feature type="transmembrane region" description="Helical" evidence="7">
    <location>
        <begin position="35"/>
        <end position="52"/>
    </location>
</feature>
<evidence type="ECO:0000313" key="9">
    <source>
        <dbReference type="Proteomes" id="UP000229314"/>
    </source>
</evidence>
<dbReference type="NCBIfam" id="NF037982">
    <property type="entry name" value="Nramp_1"/>
    <property type="match status" value="1"/>
</dbReference>
<dbReference type="GeneID" id="78898679"/>
<name>A0A2D2C2J5_9RHOB</name>
<dbReference type="GO" id="GO:0005384">
    <property type="term" value="F:manganese ion transmembrane transporter activity"/>
    <property type="evidence" value="ECO:0007669"/>
    <property type="project" value="TreeGrafter"/>
</dbReference>
<feature type="transmembrane region" description="Helical" evidence="7">
    <location>
        <begin position="305"/>
        <end position="332"/>
    </location>
</feature>
<keyword evidence="3 7" id="KW-0812">Transmembrane</keyword>
<dbReference type="GO" id="GO:0005886">
    <property type="term" value="C:plasma membrane"/>
    <property type="evidence" value="ECO:0007669"/>
    <property type="project" value="UniProtKB-SubCell"/>
</dbReference>